<reference evidence="1 2" key="1">
    <citation type="journal article" date="2015" name="J. Virol.">
        <title>A Novel Rhabdovirus Isolated from the Straw-Colored Fruit Bat Eidolon helvum, with Signs of Antibodies in Swine and Humans.</title>
        <authorList>
            <person name="Binger T."/>
            <person name="Annan A."/>
            <person name="Drexler J.F."/>
            <person name="Muller M.A."/>
            <person name="Kallies R."/>
            <person name="Adankwah E."/>
            <person name="Wollny R."/>
            <person name="Kopp A."/>
            <person name="Heidemann H."/>
            <person name="Dei D."/>
            <person name="Agya-Yao F.C."/>
            <person name="Junglen S."/>
            <person name="Feldt T."/>
            <person name="Kurth A."/>
            <person name="Oppong S."/>
            <person name="Adu-Sarkodie Y."/>
            <person name="Drosten C."/>
        </authorList>
    </citation>
    <scope>NUCLEOTIDE SEQUENCE [LARGE SCALE GENOMIC DNA]</scope>
</reference>
<dbReference type="Proteomes" id="UP000145486">
    <property type="component" value="Segment"/>
</dbReference>
<name>A0A0C4MHH2_9RHAB</name>
<sequence>MRAGPSGALLVSPVQHLQRNRCQSPRSKNQRTRRSWSFWLVWTPRSEFPERRVVLSS</sequence>
<dbReference type="KEGG" id="vg:26122678"/>
<dbReference type="EMBL" id="KJ179955">
    <property type="protein sequence ID" value="AIL31435.1"/>
    <property type="molecule type" value="Viral_cRNA"/>
</dbReference>
<evidence type="ECO:0000313" key="2">
    <source>
        <dbReference type="Proteomes" id="UP000145486"/>
    </source>
</evidence>
<dbReference type="GeneID" id="26122678"/>
<organism evidence="1 2">
    <name type="scientific">Kumasi rhabdovirus</name>
    <dbReference type="NCBI Taxonomy" id="1537975"/>
    <lineage>
        <taxon>Viruses</taxon>
        <taxon>Riboviria</taxon>
        <taxon>Orthornavirae</taxon>
        <taxon>Negarnaviricota</taxon>
        <taxon>Haploviricotina</taxon>
        <taxon>Monjiviricetes</taxon>
        <taxon>Mononegavirales</taxon>
        <taxon>Rhabdoviridae</taxon>
        <taxon>Alpharhabdovirinae</taxon>
        <taxon>Ledantevirus</taxon>
        <taxon>Ledantevirus kumasi</taxon>
    </lineage>
</organism>
<protein>
    <submittedName>
        <fullName evidence="1">Uncharacterized protein</fullName>
    </submittedName>
</protein>
<proteinExistence type="predicted"/>
<keyword evidence="2" id="KW-1185">Reference proteome</keyword>
<dbReference type="RefSeq" id="YP_009177011.1">
    <property type="nucleotide sequence ID" value="NC_028236.1"/>
</dbReference>
<evidence type="ECO:0000313" key="1">
    <source>
        <dbReference type="EMBL" id="AIL31435.1"/>
    </source>
</evidence>
<accession>A0A0C4MHH2</accession>